<organism evidence="16 17">
    <name type="scientific">Ciceribacter sichuanensis</name>
    <dbReference type="NCBI Taxonomy" id="2949647"/>
    <lineage>
        <taxon>Bacteria</taxon>
        <taxon>Pseudomonadati</taxon>
        <taxon>Pseudomonadota</taxon>
        <taxon>Alphaproteobacteria</taxon>
        <taxon>Hyphomicrobiales</taxon>
        <taxon>Rhizobiaceae</taxon>
        <taxon>Ciceribacter</taxon>
    </lineage>
</organism>
<dbReference type="InterPro" id="IPR003594">
    <property type="entry name" value="HATPase_dom"/>
</dbReference>
<keyword evidence="7" id="KW-0547">Nucleotide-binding</keyword>
<dbReference type="CDD" id="cd00075">
    <property type="entry name" value="HATPase"/>
    <property type="match status" value="1"/>
</dbReference>
<keyword evidence="11" id="KW-0902">Two-component regulatory system</keyword>
<reference evidence="16" key="1">
    <citation type="submission" date="2022-06" db="EMBL/GenBank/DDBJ databases">
        <authorList>
            <person name="Sun Q."/>
        </authorList>
    </citation>
    <scope>NUCLEOTIDE SEQUENCE</scope>
    <source>
        <strain evidence="16">S101</strain>
    </source>
</reference>
<evidence type="ECO:0000313" key="17">
    <source>
        <dbReference type="Proteomes" id="UP001155380"/>
    </source>
</evidence>
<dbReference type="InterPro" id="IPR036097">
    <property type="entry name" value="HisK_dim/P_sf"/>
</dbReference>
<dbReference type="Pfam" id="PF02518">
    <property type="entry name" value="HATPase_c"/>
    <property type="match status" value="1"/>
</dbReference>
<dbReference type="InterPro" id="IPR036890">
    <property type="entry name" value="HATPase_C_sf"/>
</dbReference>
<dbReference type="SMART" id="SM00304">
    <property type="entry name" value="HAMP"/>
    <property type="match status" value="1"/>
</dbReference>
<dbReference type="PROSITE" id="PS50885">
    <property type="entry name" value="HAMP"/>
    <property type="match status" value="1"/>
</dbReference>
<dbReference type="Gene3D" id="3.30.565.10">
    <property type="entry name" value="Histidine kinase-like ATPase, C-terminal domain"/>
    <property type="match status" value="1"/>
</dbReference>
<keyword evidence="10 13" id="KW-1133">Transmembrane helix</keyword>
<evidence type="ECO:0000256" key="11">
    <source>
        <dbReference type="ARBA" id="ARBA00023012"/>
    </source>
</evidence>
<dbReference type="PANTHER" id="PTHR45436:SF14">
    <property type="entry name" value="SENSOR PROTEIN QSEC"/>
    <property type="match status" value="1"/>
</dbReference>
<feature type="region of interest" description="Disordered" evidence="12">
    <location>
        <begin position="62"/>
        <end position="84"/>
    </location>
</feature>
<evidence type="ECO:0000256" key="13">
    <source>
        <dbReference type="SAM" id="Phobius"/>
    </source>
</evidence>
<dbReference type="GO" id="GO:0000155">
    <property type="term" value="F:phosphorelay sensor kinase activity"/>
    <property type="evidence" value="ECO:0007669"/>
    <property type="project" value="InterPro"/>
</dbReference>
<protein>
    <recommendedName>
        <fullName evidence="3">histidine kinase</fullName>
        <ecNumber evidence="3">2.7.13.3</ecNumber>
    </recommendedName>
</protein>
<dbReference type="CDD" id="cd00082">
    <property type="entry name" value="HisKA"/>
    <property type="match status" value="1"/>
</dbReference>
<dbReference type="SUPFAM" id="SSF55874">
    <property type="entry name" value="ATPase domain of HSP90 chaperone/DNA topoisomerase II/histidine kinase"/>
    <property type="match status" value="1"/>
</dbReference>
<dbReference type="SMART" id="SM00388">
    <property type="entry name" value="HisKA"/>
    <property type="match status" value="1"/>
</dbReference>
<evidence type="ECO:0000256" key="9">
    <source>
        <dbReference type="ARBA" id="ARBA00022840"/>
    </source>
</evidence>
<evidence type="ECO:0000259" key="15">
    <source>
        <dbReference type="PROSITE" id="PS50885"/>
    </source>
</evidence>
<keyword evidence="8" id="KW-0418">Kinase</keyword>
<comment type="caution">
    <text evidence="16">The sequence shown here is derived from an EMBL/GenBank/DDBJ whole genome shotgun (WGS) entry which is preliminary data.</text>
</comment>
<dbReference type="InterPro" id="IPR005467">
    <property type="entry name" value="His_kinase_dom"/>
</dbReference>
<feature type="transmembrane region" description="Helical" evidence="13">
    <location>
        <begin position="159"/>
        <end position="181"/>
    </location>
</feature>
<evidence type="ECO:0000256" key="6">
    <source>
        <dbReference type="ARBA" id="ARBA00022692"/>
    </source>
</evidence>
<feature type="domain" description="HAMP" evidence="15">
    <location>
        <begin position="183"/>
        <end position="235"/>
    </location>
</feature>
<dbReference type="GO" id="GO:0005886">
    <property type="term" value="C:plasma membrane"/>
    <property type="evidence" value="ECO:0007669"/>
    <property type="project" value="TreeGrafter"/>
</dbReference>
<keyword evidence="4" id="KW-0597">Phosphoprotein</keyword>
<evidence type="ECO:0000259" key="14">
    <source>
        <dbReference type="PROSITE" id="PS50109"/>
    </source>
</evidence>
<evidence type="ECO:0000256" key="5">
    <source>
        <dbReference type="ARBA" id="ARBA00022679"/>
    </source>
</evidence>
<sequence>MKPPRSLQARLALAVGLSVTVLWLAAASVTANRLGREMEQVFDRDLEATAQRILPLALHDLRKRNNDNDNGDEDDDEGDRHIERLDEREEPVTYVVRDLSGTVLLQSHGSKGLQFPPFEKAGFSKTETHRIYSDAARDGRITIAVAEPLDHRTKVWRSMLLSLALPLIVVIPLSLAAIAFATRGGLRPVRKLKGALETRGVQDLSPLPDTGLPTELEPITGAINQLLARLRAAFEAERNFAANAAHELRTPVAGAIAQAQRIRAETRDDNAAQRATEIEATLKRLMRMSEKLMQLARAEGGRLRLEVPSDLRPVLRLVTADFARCGAGQRITLSLPPDPVISDLDPDAFGILCRNLIENALRHGPADQPVEVALDSAGELRVRNEGAPLSPDIIGKLVQRFERGATGSEGSGLGLAIVKAITERAGGHLSVTSPIPGREAGVQVAVLLPVSRPERT</sequence>
<comment type="catalytic activity">
    <reaction evidence="1">
        <text>ATP + protein L-histidine = ADP + protein N-phospho-L-histidine.</text>
        <dbReference type="EC" id="2.7.13.3"/>
    </reaction>
</comment>
<dbReference type="InterPro" id="IPR003661">
    <property type="entry name" value="HisK_dim/P_dom"/>
</dbReference>
<dbReference type="Proteomes" id="UP001155380">
    <property type="component" value="Unassembled WGS sequence"/>
</dbReference>
<evidence type="ECO:0000256" key="7">
    <source>
        <dbReference type="ARBA" id="ARBA00022741"/>
    </source>
</evidence>
<keyword evidence="13" id="KW-0472">Membrane</keyword>
<dbReference type="SMART" id="SM00387">
    <property type="entry name" value="HATPase_c"/>
    <property type="match status" value="1"/>
</dbReference>
<keyword evidence="6 13" id="KW-0812">Transmembrane</keyword>
<dbReference type="EMBL" id="JAMXLX010000010">
    <property type="protein sequence ID" value="MCO5959573.1"/>
    <property type="molecule type" value="Genomic_DNA"/>
</dbReference>
<evidence type="ECO:0000256" key="4">
    <source>
        <dbReference type="ARBA" id="ARBA00022553"/>
    </source>
</evidence>
<dbReference type="Pfam" id="PF00512">
    <property type="entry name" value="HisKA"/>
    <property type="match status" value="1"/>
</dbReference>
<proteinExistence type="predicted"/>
<keyword evidence="9 16" id="KW-0067">ATP-binding</keyword>
<gene>
    <name evidence="16" type="ORF">NBH21_22625</name>
</gene>
<name>A0AAJ1F9U4_9HYPH</name>
<comment type="subcellular location">
    <subcellularLocation>
        <location evidence="2">Membrane</location>
        <topology evidence="2">Multi-pass membrane protein</topology>
    </subcellularLocation>
</comment>
<dbReference type="AlphaFoldDB" id="A0AAJ1F9U4"/>
<keyword evidence="5" id="KW-0808">Transferase</keyword>
<dbReference type="GO" id="GO:0005524">
    <property type="term" value="F:ATP binding"/>
    <property type="evidence" value="ECO:0007669"/>
    <property type="project" value="UniProtKB-KW"/>
</dbReference>
<dbReference type="PROSITE" id="PS50109">
    <property type="entry name" value="HIS_KIN"/>
    <property type="match status" value="1"/>
</dbReference>
<dbReference type="RefSeq" id="WP_250913059.1">
    <property type="nucleotide sequence ID" value="NZ_JAMXLX010000010.1"/>
</dbReference>
<dbReference type="SUPFAM" id="SSF47384">
    <property type="entry name" value="Homodimeric domain of signal transducing histidine kinase"/>
    <property type="match status" value="1"/>
</dbReference>
<evidence type="ECO:0000313" key="16">
    <source>
        <dbReference type="EMBL" id="MCO5959573.1"/>
    </source>
</evidence>
<dbReference type="PANTHER" id="PTHR45436">
    <property type="entry name" value="SENSOR HISTIDINE KINASE YKOH"/>
    <property type="match status" value="1"/>
</dbReference>
<accession>A0AAJ1F9U4</accession>
<dbReference type="InterPro" id="IPR050428">
    <property type="entry name" value="TCS_sensor_his_kinase"/>
</dbReference>
<feature type="domain" description="Histidine kinase" evidence="14">
    <location>
        <begin position="243"/>
        <end position="452"/>
    </location>
</feature>
<dbReference type="Gene3D" id="1.10.287.130">
    <property type="match status" value="1"/>
</dbReference>
<evidence type="ECO:0000256" key="1">
    <source>
        <dbReference type="ARBA" id="ARBA00000085"/>
    </source>
</evidence>
<evidence type="ECO:0000256" key="2">
    <source>
        <dbReference type="ARBA" id="ARBA00004141"/>
    </source>
</evidence>
<evidence type="ECO:0000256" key="8">
    <source>
        <dbReference type="ARBA" id="ARBA00022777"/>
    </source>
</evidence>
<dbReference type="InterPro" id="IPR003660">
    <property type="entry name" value="HAMP_dom"/>
</dbReference>
<dbReference type="EC" id="2.7.13.3" evidence="3"/>
<evidence type="ECO:0000256" key="3">
    <source>
        <dbReference type="ARBA" id="ARBA00012438"/>
    </source>
</evidence>
<dbReference type="Gene3D" id="1.20.5.1040">
    <property type="entry name" value="Sensor protein qsec"/>
    <property type="match status" value="1"/>
</dbReference>
<evidence type="ECO:0000256" key="12">
    <source>
        <dbReference type="SAM" id="MobiDB-lite"/>
    </source>
</evidence>
<evidence type="ECO:0000256" key="10">
    <source>
        <dbReference type="ARBA" id="ARBA00022989"/>
    </source>
</evidence>